<evidence type="ECO:0000259" key="18">
    <source>
        <dbReference type="PROSITE" id="PS50109"/>
    </source>
</evidence>
<dbReference type="InterPro" id="IPR050482">
    <property type="entry name" value="Sensor_HK_TwoCompSys"/>
</dbReference>
<sequence>MIDPRWRTVLLIAPYVVLGILVAFTAGVWWGDWGRLLPTLALCAVYGALVVAFQLLPARRRRNAAVLTAFMAGLIAVNLALVLQESWFGFLTIATFTFAYSLLEWPWELLGVGATAVVAAMAQSSSLGHDAVGIVGTVGIVALNVIAMCGLSWSLRLAERQVQLQATERERSRLAREIHDTLAQGFAGIVTQLQAAEEAPDDAERRRHTGAALALARDGLAEARRSVRALRPAALDAVRLPEAIEQLARTWSARTGIPADVTLAGDARSLPMDVEVALLRTAQEALANVERHAGAHRVRLDLRSTATGIRLEVRDDGRGFEPAGLDDREVHPDAGGYGLVAMRERIASVAGGLVIESRPGHGTAIRVEVPA</sequence>
<evidence type="ECO:0000256" key="15">
    <source>
        <dbReference type="ARBA" id="ARBA00030800"/>
    </source>
</evidence>
<keyword evidence="12" id="KW-0902">Two-component regulatory system</keyword>
<evidence type="ECO:0000256" key="10">
    <source>
        <dbReference type="ARBA" id="ARBA00022777"/>
    </source>
</evidence>
<evidence type="ECO:0000256" key="2">
    <source>
        <dbReference type="ARBA" id="ARBA00001966"/>
    </source>
</evidence>
<keyword evidence="8" id="KW-0808">Transferase</keyword>
<keyword evidence="16" id="KW-0175">Coiled coil</keyword>
<keyword evidence="17" id="KW-0812">Transmembrane</keyword>
<dbReference type="GO" id="GO:0005737">
    <property type="term" value="C:cytoplasm"/>
    <property type="evidence" value="ECO:0007669"/>
    <property type="project" value="UniProtKB-SubCell"/>
</dbReference>
<dbReference type="Gene3D" id="3.30.565.10">
    <property type="entry name" value="Histidine kinase-like ATPase, C-terminal domain"/>
    <property type="match status" value="1"/>
</dbReference>
<organism evidence="19">
    <name type="scientific">Leifsonia sp. NPDC080035</name>
    <dbReference type="NCBI Taxonomy" id="3143936"/>
    <lineage>
        <taxon>Bacteria</taxon>
        <taxon>Bacillati</taxon>
        <taxon>Actinomycetota</taxon>
        <taxon>Actinomycetes</taxon>
        <taxon>Micrococcales</taxon>
        <taxon>Microbacteriaceae</taxon>
        <taxon>Leifsonia</taxon>
    </lineage>
</organism>
<keyword evidence="17" id="KW-0472">Membrane</keyword>
<dbReference type="GO" id="GO:0051539">
    <property type="term" value="F:4 iron, 4 sulfur cluster binding"/>
    <property type="evidence" value="ECO:0007669"/>
    <property type="project" value="UniProtKB-KW"/>
</dbReference>
<dbReference type="Pfam" id="PF02518">
    <property type="entry name" value="HATPase_c"/>
    <property type="match status" value="1"/>
</dbReference>
<dbReference type="AlphaFoldDB" id="A0AAU7GG80"/>
<dbReference type="InterPro" id="IPR036890">
    <property type="entry name" value="HATPase_C_sf"/>
</dbReference>
<gene>
    <name evidence="19" type="ORF">AAME72_06100</name>
</gene>
<feature type="transmembrane region" description="Helical" evidence="17">
    <location>
        <begin position="9"/>
        <end position="30"/>
    </location>
</feature>
<dbReference type="SUPFAM" id="SSF55874">
    <property type="entry name" value="ATPase domain of HSP90 chaperone/DNA topoisomerase II/histidine kinase"/>
    <property type="match status" value="1"/>
</dbReference>
<evidence type="ECO:0000313" key="19">
    <source>
        <dbReference type="EMBL" id="XBM49431.1"/>
    </source>
</evidence>
<protein>
    <recommendedName>
        <fullName evidence="5">Oxygen sensor histidine kinase NreB</fullName>
        <ecNumber evidence="4">2.7.13.3</ecNumber>
    </recommendedName>
    <alternativeName>
        <fullName evidence="15">Nitrogen regulation protein B</fullName>
    </alternativeName>
</protein>
<comment type="subcellular location">
    <subcellularLocation>
        <location evidence="3">Cytoplasm</location>
    </subcellularLocation>
</comment>
<evidence type="ECO:0000256" key="4">
    <source>
        <dbReference type="ARBA" id="ARBA00012438"/>
    </source>
</evidence>
<evidence type="ECO:0000256" key="3">
    <source>
        <dbReference type="ARBA" id="ARBA00004496"/>
    </source>
</evidence>
<reference evidence="19" key="1">
    <citation type="submission" date="2024-05" db="EMBL/GenBank/DDBJ databases">
        <title>The Natural Products Discovery Center: Release of the First 8490 Sequenced Strains for Exploring Actinobacteria Biosynthetic Diversity.</title>
        <authorList>
            <person name="Kalkreuter E."/>
            <person name="Kautsar S.A."/>
            <person name="Yang D."/>
            <person name="Bader C.D."/>
            <person name="Teijaro C.N."/>
            <person name="Fluegel L."/>
            <person name="Davis C.M."/>
            <person name="Simpson J.R."/>
            <person name="Lauterbach L."/>
            <person name="Steele A.D."/>
            <person name="Gui C."/>
            <person name="Meng S."/>
            <person name="Li G."/>
            <person name="Viehrig K."/>
            <person name="Ye F."/>
            <person name="Su P."/>
            <person name="Kiefer A.F."/>
            <person name="Nichols A."/>
            <person name="Cepeda A.J."/>
            <person name="Yan W."/>
            <person name="Fan B."/>
            <person name="Jiang Y."/>
            <person name="Adhikari A."/>
            <person name="Zheng C.-J."/>
            <person name="Schuster L."/>
            <person name="Cowan T.M."/>
            <person name="Smanski M.J."/>
            <person name="Chevrette M.G."/>
            <person name="de Carvalho L.P.S."/>
            <person name="Shen B."/>
        </authorList>
    </citation>
    <scope>NUCLEOTIDE SEQUENCE</scope>
    <source>
        <strain evidence="19">NPDC080035</strain>
    </source>
</reference>
<evidence type="ECO:0000256" key="7">
    <source>
        <dbReference type="ARBA" id="ARBA00022490"/>
    </source>
</evidence>
<evidence type="ECO:0000256" key="5">
    <source>
        <dbReference type="ARBA" id="ARBA00017322"/>
    </source>
</evidence>
<keyword evidence="10 19" id="KW-0418">Kinase</keyword>
<accession>A0AAU7GG80</accession>
<dbReference type="CDD" id="cd16917">
    <property type="entry name" value="HATPase_UhpB-NarQ-NarX-like"/>
    <property type="match status" value="1"/>
</dbReference>
<evidence type="ECO:0000256" key="9">
    <source>
        <dbReference type="ARBA" id="ARBA00022723"/>
    </source>
</evidence>
<proteinExistence type="predicted"/>
<dbReference type="InterPro" id="IPR017205">
    <property type="entry name" value="Sig_transdc_His_kinase_ChrS"/>
</dbReference>
<feature type="transmembrane region" description="Helical" evidence="17">
    <location>
        <begin position="36"/>
        <end position="56"/>
    </location>
</feature>
<dbReference type="InterPro" id="IPR011712">
    <property type="entry name" value="Sig_transdc_His_kin_sub3_dim/P"/>
</dbReference>
<feature type="coiled-coil region" evidence="16">
    <location>
        <begin position="157"/>
        <end position="184"/>
    </location>
</feature>
<evidence type="ECO:0000256" key="6">
    <source>
        <dbReference type="ARBA" id="ARBA00022485"/>
    </source>
</evidence>
<dbReference type="EMBL" id="CP157390">
    <property type="protein sequence ID" value="XBM49431.1"/>
    <property type="molecule type" value="Genomic_DNA"/>
</dbReference>
<dbReference type="Gene3D" id="1.20.5.1930">
    <property type="match status" value="1"/>
</dbReference>
<dbReference type="InterPro" id="IPR005467">
    <property type="entry name" value="His_kinase_dom"/>
</dbReference>
<comment type="function">
    <text evidence="14">Member of the two-component regulatory system NreB/NreC involved in the control of dissimilatory nitrate/nitrite reduction in response to oxygen. NreB functions as a direct oxygen sensor histidine kinase which is autophosphorylated, in the absence of oxygen, probably at the conserved histidine residue, and transfers its phosphate group probably to a conserved aspartate residue of NreC. NreB/NreC activates the expression of the nitrate (narGHJI) and nitrite (nir) reductase operons, as well as the putative nitrate transporter gene narT.</text>
</comment>
<keyword evidence="6" id="KW-0004">4Fe-4S</keyword>
<dbReference type="GO" id="GO:0046983">
    <property type="term" value="F:protein dimerization activity"/>
    <property type="evidence" value="ECO:0007669"/>
    <property type="project" value="InterPro"/>
</dbReference>
<keyword evidence="11" id="KW-0408">Iron</keyword>
<feature type="domain" description="Histidine kinase" evidence="18">
    <location>
        <begin position="278"/>
        <end position="371"/>
    </location>
</feature>
<dbReference type="PRINTS" id="PR00344">
    <property type="entry name" value="BCTRLSENSOR"/>
</dbReference>
<dbReference type="PIRSF" id="PIRSF037434">
    <property type="entry name" value="STHK_ChrS"/>
    <property type="match status" value="1"/>
</dbReference>
<evidence type="ECO:0000256" key="1">
    <source>
        <dbReference type="ARBA" id="ARBA00000085"/>
    </source>
</evidence>
<dbReference type="InterPro" id="IPR004358">
    <property type="entry name" value="Sig_transdc_His_kin-like_C"/>
</dbReference>
<dbReference type="PANTHER" id="PTHR24421">
    <property type="entry name" value="NITRATE/NITRITE SENSOR PROTEIN NARX-RELATED"/>
    <property type="match status" value="1"/>
</dbReference>
<evidence type="ECO:0000256" key="14">
    <source>
        <dbReference type="ARBA" id="ARBA00024827"/>
    </source>
</evidence>
<dbReference type="GO" id="GO:0000155">
    <property type="term" value="F:phosphorelay sensor kinase activity"/>
    <property type="evidence" value="ECO:0007669"/>
    <property type="project" value="InterPro"/>
</dbReference>
<keyword evidence="13" id="KW-0411">Iron-sulfur</keyword>
<keyword evidence="17" id="KW-1133">Transmembrane helix</keyword>
<dbReference type="RefSeq" id="WP_348789349.1">
    <property type="nucleotide sequence ID" value="NZ_CP157390.1"/>
</dbReference>
<dbReference type="GO" id="GO:0046872">
    <property type="term" value="F:metal ion binding"/>
    <property type="evidence" value="ECO:0007669"/>
    <property type="project" value="UniProtKB-KW"/>
</dbReference>
<comment type="catalytic activity">
    <reaction evidence="1">
        <text>ATP + protein L-histidine = ADP + protein N-phospho-L-histidine.</text>
        <dbReference type="EC" id="2.7.13.3"/>
    </reaction>
</comment>
<dbReference type="PROSITE" id="PS50109">
    <property type="entry name" value="HIS_KIN"/>
    <property type="match status" value="1"/>
</dbReference>
<dbReference type="PANTHER" id="PTHR24421:SF62">
    <property type="entry name" value="SENSORY TRANSDUCTION HISTIDINE KINASE"/>
    <property type="match status" value="1"/>
</dbReference>
<evidence type="ECO:0000256" key="11">
    <source>
        <dbReference type="ARBA" id="ARBA00023004"/>
    </source>
</evidence>
<evidence type="ECO:0000256" key="8">
    <source>
        <dbReference type="ARBA" id="ARBA00022679"/>
    </source>
</evidence>
<keyword evidence="9" id="KW-0479">Metal-binding</keyword>
<comment type="cofactor">
    <cofactor evidence="2">
        <name>[4Fe-4S] cluster</name>
        <dbReference type="ChEBI" id="CHEBI:49883"/>
    </cofactor>
</comment>
<evidence type="ECO:0000256" key="12">
    <source>
        <dbReference type="ARBA" id="ARBA00023012"/>
    </source>
</evidence>
<dbReference type="Pfam" id="PF07730">
    <property type="entry name" value="HisKA_3"/>
    <property type="match status" value="1"/>
</dbReference>
<feature type="transmembrane region" description="Helical" evidence="17">
    <location>
        <begin position="63"/>
        <end position="81"/>
    </location>
</feature>
<feature type="transmembrane region" description="Helical" evidence="17">
    <location>
        <begin position="134"/>
        <end position="155"/>
    </location>
</feature>
<dbReference type="InterPro" id="IPR003594">
    <property type="entry name" value="HATPase_dom"/>
</dbReference>
<keyword evidence="7" id="KW-0963">Cytoplasm</keyword>
<evidence type="ECO:0000256" key="17">
    <source>
        <dbReference type="SAM" id="Phobius"/>
    </source>
</evidence>
<dbReference type="EC" id="2.7.13.3" evidence="4"/>
<dbReference type="GO" id="GO:0016020">
    <property type="term" value="C:membrane"/>
    <property type="evidence" value="ECO:0007669"/>
    <property type="project" value="InterPro"/>
</dbReference>
<evidence type="ECO:0000256" key="16">
    <source>
        <dbReference type="SAM" id="Coils"/>
    </source>
</evidence>
<name>A0AAU7GG80_9MICO</name>
<evidence type="ECO:0000256" key="13">
    <source>
        <dbReference type="ARBA" id="ARBA00023014"/>
    </source>
</evidence>